<keyword evidence="2 5" id="KW-0812">Transmembrane</keyword>
<evidence type="ECO:0000256" key="3">
    <source>
        <dbReference type="ARBA" id="ARBA00022989"/>
    </source>
</evidence>
<dbReference type="InterPro" id="IPR020846">
    <property type="entry name" value="MFS_dom"/>
</dbReference>
<dbReference type="GO" id="GO:0022857">
    <property type="term" value="F:transmembrane transporter activity"/>
    <property type="evidence" value="ECO:0007669"/>
    <property type="project" value="InterPro"/>
</dbReference>
<evidence type="ECO:0000313" key="8">
    <source>
        <dbReference type="Proteomes" id="UP001056012"/>
    </source>
</evidence>
<feature type="transmembrane region" description="Helical" evidence="5">
    <location>
        <begin position="197"/>
        <end position="219"/>
    </location>
</feature>
<evidence type="ECO:0000256" key="1">
    <source>
        <dbReference type="ARBA" id="ARBA00004141"/>
    </source>
</evidence>
<dbReference type="PROSITE" id="PS50850">
    <property type="entry name" value="MFS"/>
    <property type="match status" value="1"/>
</dbReference>
<evidence type="ECO:0000313" key="7">
    <source>
        <dbReference type="EMBL" id="USP80722.1"/>
    </source>
</evidence>
<evidence type="ECO:0000256" key="4">
    <source>
        <dbReference type="ARBA" id="ARBA00023136"/>
    </source>
</evidence>
<keyword evidence="4 5" id="KW-0472">Membrane</keyword>
<dbReference type="Gene3D" id="1.20.1250.20">
    <property type="entry name" value="MFS general substrate transporter like domains"/>
    <property type="match status" value="1"/>
</dbReference>
<dbReference type="GO" id="GO:0005886">
    <property type="term" value="C:plasma membrane"/>
    <property type="evidence" value="ECO:0007669"/>
    <property type="project" value="TreeGrafter"/>
</dbReference>
<feature type="transmembrane region" description="Helical" evidence="5">
    <location>
        <begin position="133"/>
        <end position="152"/>
    </location>
</feature>
<evidence type="ECO:0000259" key="6">
    <source>
        <dbReference type="PROSITE" id="PS50850"/>
    </source>
</evidence>
<keyword evidence="8" id="KW-1185">Reference proteome</keyword>
<keyword evidence="3 5" id="KW-1133">Transmembrane helix</keyword>
<feature type="transmembrane region" description="Helical" evidence="5">
    <location>
        <begin position="296"/>
        <end position="314"/>
    </location>
</feature>
<feature type="transmembrane region" description="Helical" evidence="5">
    <location>
        <begin position="404"/>
        <end position="428"/>
    </location>
</feature>
<feature type="transmembrane region" description="Helical" evidence="5">
    <location>
        <begin position="351"/>
        <end position="368"/>
    </location>
</feature>
<gene>
    <name evidence="7" type="ORF">yc1106_07996</name>
</gene>
<feature type="transmembrane region" description="Helical" evidence="5">
    <location>
        <begin position="41"/>
        <end position="69"/>
    </location>
</feature>
<organism evidence="7 8">
    <name type="scientific">Curvularia clavata</name>
    <dbReference type="NCBI Taxonomy" id="95742"/>
    <lineage>
        <taxon>Eukaryota</taxon>
        <taxon>Fungi</taxon>
        <taxon>Dikarya</taxon>
        <taxon>Ascomycota</taxon>
        <taxon>Pezizomycotina</taxon>
        <taxon>Dothideomycetes</taxon>
        <taxon>Pleosporomycetidae</taxon>
        <taxon>Pleosporales</taxon>
        <taxon>Pleosporineae</taxon>
        <taxon>Pleosporaceae</taxon>
        <taxon>Curvularia</taxon>
    </lineage>
</organism>
<dbReference type="EMBL" id="CP089279">
    <property type="protein sequence ID" value="USP80722.1"/>
    <property type="molecule type" value="Genomic_DNA"/>
</dbReference>
<dbReference type="SUPFAM" id="SSF103473">
    <property type="entry name" value="MFS general substrate transporter"/>
    <property type="match status" value="1"/>
</dbReference>
<dbReference type="VEuPathDB" id="FungiDB:yc1106_07996"/>
<protein>
    <recommendedName>
        <fullName evidence="6">Major facilitator superfamily (MFS) profile domain-containing protein</fullName>
    </recommendedName>
</protein>
<feature type="transmembrane region" description="Helical" evidence="5">
    <location>
        <begin position="240"/>
        <end position="260"/>
    </location>
</feature>
<sequence>MDTKAETTHNEAEYSHSTRIVPIDQEANENVRHVNLSWRSWVVVFCCCFAVMSQVFVVVAAGSVLSFIIRELGEPAIASWVIQGPLLMQSVLSPPVGRLSDVLDRKLFATIPPLIACIGAIVCAKASSMSMLIGGGILIGTTLATISIVQSIPSEVLPLKYRPLANGFAGVAGVMGGTVGSLAAGAVTDLSASGWRYIFWIQVGLHGLTSLGLFAFYWPKKRTDYPRMSFKEWAWACDPIGSFLLVAAATLMLLALNWAGGAYPWSNPHVCASLTIGIVLFIAFCFYEWKGRSDGIVAHVFFSTGPNFWLSTFAFTIEGWIYYSAINAVTPQLILNIGFEDDAWNIAIRQLSFKIASVITSIAVTWWATRFKDMKTPLAVTFFIMLIASICFGFIKPGWGTNQIIFTALTGVGCAGPLTLLVACIQFTAPHAFLSTATGLAFSARAIGGAFGTAVIYAIVNSRVASHLSRDISSAALTAGLPASSIPALLAAMKGKSESTFKYSTVPGANQEIASAAWNASHWSYARAYRLAYWSIVPFVALATIAVISMKGVKHLMTERVEATVEIESEDENNEKKV</sequence>
<feature type="transmembrane region" description="Helical" evidence="5">
    <location>
        <begin position="272"/>
        <end position="289"/>
    </location>
</feature>
<proteinExistence type="predicted"/>
<name>A0A9Q9DVD2_CURCL</name>
<feature type="transmembrane region" description="Helical" evidence="5">
    <location>
        <begin position="440"/>
        <end position="460"/>
    </location>
</feature>
<dbReference type="InterPro" id="IPR053791">
    <property type="entry name" value="MFS_Tri12-like"/>
</dbReference>
<dbReference type="OrthoDB" id="2587356at2759"/>
<dbReference type="Proteomes" id="UP001056012">
    <property type="component" value="Chromosome 6"/>
</dbReference>
<dbReference type="PANTHER" id="PTHR23501">
    <property type="entry name" value="MAJOR FACILITATOR SUPERFAMILY"/>
    <property type="match status" value="1"/>
</dbReference>
<comment type="subcellular location">
    <subcellularLocation>
        <location evidence="1">Membrane</location>
        <topology evidence="1">Multi-pass membrane protein</topology>
    </subcellularLocation>
</comment>
<feature type="transmembrane region" description="Helical" evidence="5">
    <location>
        <begin position="374"/>
        <end position="395"/>
    </location>
</feature>
<reference evidence="7" key="1">
    <citation type="submission" date="2021-12" db="EMBL/GenBank/DDBJ databases">
        <title>Curvularia clavata genome.</title>
        <authorList>
            <person name="Cao Y."/>
        </authorList>
    </citation>
    <scope>NUCLEOTIDE SEQUENCE</scope>
    <source>
        <strain evidence="7">Yc1106</strain>
    </source>
</reference>
<accession>A0A9Q9DVD2</accession>
<dbReference type="InterPro" id="IPR036259">
    <property type="entry name" value="MFS_trans_sf"/>
</dbReference>
<dbReference type="CDD" id="cd06179">
    <property type="entry name" value="MFS_TRI12_like"/>
    <property type="match status" value="1"/>
</dbReference>
<dbReference type="Pfam" id="PF07690">
    <property type="entry name" value="MFS_1"/>
    <property type="match status" value="1"/>
</dbReference>
<dbReference type="PANTHER" id="PTHR23501:SF195">
    <property type="entry name" value="PEP5"/>
    <property type="match status" value="1"/>
</dbReference>
<feature type="transmembrane region" description="Helical" evidence="5">
    <location>
        <begin position="164"/>
        <end position="185"/>
    </location>
</feature>
<feature type="domain" description="Major facilitator superfamily (MFS) profile" evidence="6">
    <location>
        <begin position="40"/>
        <end position="500"/>
    </location>
</feature>
<evidence type="ECO:0000256" key="5">
    <source>
        <dbReference type="SAM" id="Phobius"/>
    </source>
</evidence>
<dbReference type="InterPro" id="IPR011701">
    <property type="entry name" value="MFS"/>
</dbReference>
<evidence type="ECO:0000256" key="2">
    <source>
        <dbReference type="ARBA" id="ARBA00022692"/>
    </source>
</evidence>
<feature type="transmembrane region" description="Helical" evidence="5">
    <location>
        <begin position="320"/>
        <end position="339"/>
    </location>
</feature>
<dbReference type="AlphaFoldDB" id="A0A9Q9DVD2"/>
<feature type="transmembrane region" description="Helical" evidence="5">
    <location>
        <begin position="531"/>
        <end position="550"/>
    </location>
</feature>